<dbReference type="InterPro" id="IPR013632">
    <property type="entry name" value="Rad51_C"/>
</dbReference>
<dbReference type="PANTHER" id="PTHR46239">
    <property type="entry name" value="DNA REPAIR PROTEIN RAD51 HOMOLOG 3 RAD51C"/>
    <property type="match status" value="1"/>
</dbReference>
<evidence type="ECO:0000313" key="8">
    <source>
        <dbReference type="EMBL" id="KAJ1728719.1"/>
    </source>
</evidence>
<dbReference type="SUPFAM" id="SSF52540">
    <property type="entry name" value="P-loop containing nucleoside triphosphate hydrolases"/>
    <property type="match status" value="1"/>
</dbReference>
<evidence type="ECO:0000256" key="1">
    <source>
        <dbReference type="ARBA" id="ARBA00004123"/>
    </source>
</evidence>
<protein>
    <recommendedName>
        <fullName evidence="7">Rad51-like C-terminal domain-containing protein</fullName>
    </recommendedName>
</protein>
<evidence type="ECO:0000259" key="7">
    <source>
        <dbReference type="Pfam" id="PF08423"/>
    </source>
</evidence>
<evidence type="ECO:0000256" key="6">
    <source>
        <dbReference type="ARBA" id="ARBA00023242"/>
    </source>
</evidence>
<dbReference type="InterPro" id="IPR052093">
    <property type="entry name" value="HR_Repair_Mediator"/>
</dbReference>
<proteinExistence type="predicted"/>
<dbReference type="GO" id="GO:0007131">
    <property type="term" value="P:reciprocal meiotic recombination"/>
    <property type="evidence" value="ECO:0007669"/>
    <property type="project" value="TreeGrafter"/>
</dbReference>
<evidence type="ECO:0000313" key="9">
    <source>
        <dbReference type="Proteomes" id="UP001143981"/>
    </source>
</evidence>
<feature type="non-terminal residue" evidence="8">
    <location>
        <position position="235"/>
    </location>
</feature>
<dbReference type="GO" id="GO:0000707">
    <property type="term" value="P:meiotic DNA recombinase assembly"/>
    <property type="evidence" value="ECO:0007669"/>
    <property type="project" value="TreeGrafter"/>
</dbReference>
<comment type="subcellular location">
    <subcellularLocation>
        <location evidence="1">Nucleus</location>
    </subcellularLocation>
</comment>
<keyword evidence="4" id="KW-0067">ATP-binding</keyword>
<dbReference type="GO" id="GO:0033063">
    <property type="term" value="C:Rad51B-Rad51C-Rad51D-XRCC2 complex"/>
    <property type="evidence" value="ECO:0007669"/>
    <property type="project" value="TreeGrafter"/>
</dbReference>
<keyword evidence="5" id="KW-0234">DNA repair</keyword>
<feature type="domain" description="Rad51-like C-terminal" evidence="7">
    <location>
        <begin position="65"/>
        <end position="234"/>
    </location>
</feature>
<dbReference type="PANTHER" id="PTHR46239:SF1">
    <property type="entry name" value="DNA REPAIR PROTEIN RAD51 HOMOLOG 3"/>
    <property type="match status" value="1"/>
</dbReference>
<name>A0A9W7YAK1_9FUNG</name>
<gene>
    <name evidence="8" type="ORF">LPJ61_003886</name>
</gene>
<dbReference type="GO" id="GO:0008821">
    <property type="term" value="F:crossover junction DNA endonuclease activity"/>
    <property type="evidence" value="ECO:0007669"/>
    <property type="project" value="TreeGrafter"/>
</dbReference>
<dbReference type="OrthoDB" id="5957327at2759"/>
<organism evidence="8 9">
    <name type="scientific">Coemansia biformis</name>
    <dbReference type="NCBI Taxonomy" id="1286918"/>
    <lineage>
        <taxon>Eukaryota</taxon>
        <taxon>Fungi</taxon>
        <taxon>Fungi incertae sedis</taxon>
        <taxon>Zoopagomycota</taxon>
        <taxon>Kickxellomycotina</taxon>
        <taxon>Kickxellomycetes</taxon>
        <taxon>Kickxellales</taxon>
        <taxon>Kickxellaceae</taxon>
        <taxon>Coemansia</taxon>
    </lineage>
</organism>
<comment type="caution">
    <text evidence="8">The sequence shown here is derived from an EMBL/GenBank/DDBJ whole genome shotgun (WGS) entry which is preliminary data.</text>
</comment>
<dbReference type="Proteomes" id="UP001143981">
    <property type="component" value="Unassembled WGS sequence"/>
</dbReference>
<evidence type="ECO:0000256" key="2">
    <source>
        <dbReference type="ARBA" id="ARBA00022741"/>
    </source>
</evidence>
<sequence>MSRPVLSLRLPAAAHTRLLRAGFREAADADADAALAPPPELGPSALLPPARTAAELARQLREQPHVATGLPALDALLGARGLPTAAVSELVAHPAAAAALCLRLCLATQLPPPAQQPGRPAAVYVDTAGAFSARAAACAASAIARQLPPAARPDPAAMLARIHVFRAYAAHELIALLASLDRVLRSRPDVGLLLVNSVSWPFLASFPDDVLRRQAMHAEAARLLAALASRHRIAA</sequence>
<dbReference type="InterPro" id="IPR027417">
    <property type="entry name" value="P-loop_NTPase"/>
</dbReference>
<dbReference type="GO" id="GO:0005524">
    <property type="term" value="F:ATP binding"/>
    <property type="evidence" value="ECO:0007669"/>
    <property type="project" value="UniProtKB-KW"/>
</dbReference>
<keyword evidence="2" id="KW-0547">Nucleotide-binding</keyword>
<evidence type="ECO:0000256" key="4">
    <source>
        <dbReference type="ARBA" id="ARBA00022840"/>
    </source>
</evidence>
<evidence type="ECO:0000256" key="3">
    <source>
        <dbReference type="ARBA" id="ARBA00022763"/>
    </source>
</evidence>
<dbReference type="GO" id="GO:0000400">
    <property type="term" value="F:four-way junction DNA binding"/>
    <property type="evidence" value="ECO:0007669"/>
    <property type="project" value="TreeGrafter"/>
</dbReference>
<dbReference type="GO" id="GO:0005657">
    <property type="term" value="C:replication fork"/>
    <property type="evidence" value="ECO:0007669"/>
    <property type="project" value="TreeGrafter"/>
</dbReference>
<dbReference type="AlphaFoldDB" id="A0A9W7YAK1"/>
<accession>A0A9W7YAK1</accession>
<dbReference type="Gene3D" id="3.40.50.300">
    <property type="entry name" value="P-loop containing nucleotide triphosphate hydrolases"/>
    <property type="match status" value="1"/>
</dbReference>
<reference evidence="8" key="1">
    <citation type="submission" date="2022-07" db="EMBL/GenBank/DDBJ databases">
        <title>Phylogenomic reconstructions and comparative analyses of Kickxellomycotina fungi.</title>
        <authorList>
            <person name="Reynolds N.K."/>
            <person name="Stajich J.E."/>
            <person name="Barry K."/>
            <person name="Grigoriev I.V."/>
            <person name="Crous P."/>
            <person name="Smith M.E."/>
        </authorList>
    </citation>
    <scope>NUCLEOTIDE SEQUENCE</scope>
    <source>
        <strain evidence="8">BCRC 34381</strain>
    </source>
</reference>
<dbReference type="EMBL" id="JANBOI010000753">
    <property type="protein sequence ID" value="KAJ1728719.1"/>
    <property type="molecule type" value="Genomic_DNA"/>
</dbReference>
<keyword evidence="3" id="KW-0227">DNA damage</keyword>
<keyword evidence="6" id="KW-0539">Nucleus</keyword>
<keyword evidence="9" id="KW-1185">Reference proteome</keyword>
<dbReference type="Pfam" id="PF08423">
    <property type="entry name" value="Rad51"/>
    <property type="match status" value="1"/>
</dbReference>
<evidence type="ECO:0000256" key="5">
    <source>
        <dbReference type="ARBA" id="ARBA00023204"/>
    </source>
</evidence>
<dbReference type="GO" id="GO:0033065">
    <property type="term" value="C:Rad51C-XRCC3 complex"/>
    <property type="evidence" value="ECO:0007669"/>
    <property type="project" value="TreeGrafter"/>
</dbReference>